<sequence length="365" mass="40807">MARSITRAASCIGLSLILWLLFITLEPRKTAFSCRTPLSCVGLGRSHHYVHPITNDGSLEVEKRFQDGNIRFRRRSGGSIDVELLILVLVKDEKSWSSDFRSSQRTSHDLMDVIISTKLDLSSVGLALLTSSPKEYQRLKASTNQLPFATVSIHLAQEPSSGISYIDRHDPAVQQARRSALARYRNRLMLSSLEDEKHLLWLDADVVELSDGIVQTMLHQAESHENAGIMTALCHQNQMRNYDKNAWRVNVEPEYLRGPIADADREKAQTSLEESRLMVPDVINGTKDDALVPLDSVGGTILYIRADLVRQGLTFPHFNIVGTTWNNTGWTGVETEGLCYMARSLKGGGCYVLGGKHHVRHSDWG</sequence>
<dbReference type="InterPro" id="IPR029044">
    <property type="entry name" value="Nucleotide-diphossugar_trans"/>
</dbReference>
<dbReference type="AlphaFoldDB" id="A0A6A7BR24"/>
<evidence type="ECO:0000313" key="3">
    <source>
        <dbReference type="EMBL" id="KAF2857706.1"/>
    </source>
</evidence>
<dbReference type="EMBL" id="MU006030">
    <property type="protein sequence ID" value="KAF2857706.1"/>
    <property type="molecule type" value="Genomic_DNA"/>
</dbReference>
<reference evidence="3" key="1">
    <citation type="journal article" date="2020" name="Stud. Mycol.">
        <title>101 Dothideomycetes genomes: a test case for predicting lifestyles and emergence of pathogens.</title>
        <authorList>
            <person name="Haridas S."/>
            <person name="Albert R."/>
            <person name="Binder M."/>
            <person name="Bloem J."/>
            <person name="Labutti K."/>
            <person name="Salamov A."/>
            <person name="Andreopoulos B."/>
            <person name="Baker S."/>
            <person name="Barry K."/>
            <person name="Bills G."/>
            <person name="Bluhm B."/>
            <person name="Cannon C."/>
            <person name="Castanera R."/>
            <person name="Culley D."/>
            <person name="Daum C."/>
            <person name="Ezra D."/>
            <person name="Gonzalez J."/>
            <person name="Henrissat B."/>
            <person name="Kuo A."/>
            <person name="Liang C."/>
            <person name="Lipzen A."/>
            <person name="Lutzoni F."/>
            <person name="Magnuson J."/>
            <person name="Mondo S."/>
            <person name="Nolan M."/>
            <person name="Ohm R."/>
            <person name="Pangilinan J."/>
            <person name="Park H.-J."/>
            <person name="Ramirez L."/>
            <person name="Alfaro M."/>
            <person name="Sun H."/>
            <person name="Tritt A."/>
            <person name="Yoshinaga Y."/>
            <person name="Zwiers L.-H."/>
            <person name="Turgeon B."/>
            <person name="Goodwin S."/>
            <person name="Spatafora J."/>
            <person name="Crous P."/>
            <person name="Grigoriev I."/>
        </authorList>
    </citation>
    <scope>NUCLEOTIDE SEQUENCE</scope>
    <source>
        <strain evidence="3">CBS 480.64</strain>
    </source>
</reference>
<dbReference type="PANTHER" id="PTHR43083">
    <property type="entry name" value="MANNAN POLYMERASE II"/>
    <property type="match status" value="1"/>
</dbReference>
<feature type="chain" id="PRO_5025400509" evidence="2">
    <location>
        <begin position="32"/>
        <end position="365"/>
    </location>
</feature>
<gene>
    <name evidence="3" type="ORF">K470DRAFT_283663</name>
</gene>
<organism evidence="3 4">
    <name type="scientific">Piedraia hortae CBS 480.64</name>
    <dbReference type="NCBI Taxonomy" id="1314780"/>
    <lineage>
        <taxon>Eukaryota</taxon>
        <taxon>Fungi</taxon>
        <taxon>Dikarya</taxon>
        <taxon>Ascomycota</taxon>
        <taxon>Pezizomycotina</taxon>
        <taxon>Dothideomycetes</taxon>
        <taxon>Dothideomycetidae</taxon>
        <taxon>Capnodiales</taxon>
        <taxon>Piedraiaceae</taxon>
        <taxon>Piedraia</taxon>
    </lineage>
</organism>
<keyword evidence="4" id="KW-1185">Reference proteome</keyword>
<evidence type="ECO:0000313" key="4">
    <source>
        <dbReference type="Proteomes" id="UP000799421"/>
    </source>
</evidence>
<proteinExistence type="inferred from homology"/>
<comment type="similarity">
    <text evidence="1">Belongs to the ANP1/MMN9/VAN1 family.</text>
</comment>
<evidence type="ECO:0000256" key="2">
    <source>
        <dbReference type="SAM" id="SignalP"/>
    </source>
</evidence>
<dbReference type="PANTHER" id="PTHR43083:SF6">
    <property type="entry name" value="MANNAN POLYMERASE COMPLEXES SUBUNIT MNN9"/>
    <property type="match status" value="1"/>
</dbReference>
<keyword evidence="2" id="KW-0732">Signal</keyword>
<dbReference type="Pfam" id="PF03452">
    <property type="entry name" value="Anp1"/>
    <property type="match status" value="1"/>
</dbReference>
<dbReference type="Proteomes" id="UP000799421">
    <property type="component" value="Unassembled WGS sequence"/>
</dbReference>
<accession>A0A6A7BR24</accession>
<dbReference type="InterPro" id="IPR052086">
    <property type="entry name" value="Mannan_Polymerase_Subunit"/>
</dbReference>
<protein>
    <submittedName>
        <fullName evidence="3">Glycosyltransferase family 62 protein</fullName>
    </submittedName>
</protein>
<feature type="signal peptide" evidence="2">
    <location>
        <begin position="1"/>
        <end position="31"/>
    </location>
</feature>
<dbReference type="OrthoDB" id="204164at2759"/>
<evidence type="ECO:0000256" key="1">
    <source>
        <dbReference type="ARBA" id="ARBA00037964"/>
    </source>
</evidence>
<dbReference type="Gene3D" id="3.90.550.10">
    <property type="entry name" value="Spore Coat Polysaccharide Biosynthesis Protein SpsA, Chain A"/>
    <property type="match status" value="1"/>
</dbReference>
<dbReference type="GO" id="GO:0016740">
    <property type="term" value="F:transferase activity"/>
    <property type="evidence" value="ECO:0007669"/>
    <property type="project" value="UniProtKB-KW"/>
</dbReference>
<name>A0A6A7BR24_9PEZI</name>
<keyword evidence="3" id="KW-0808">Transferase</keyword>